<dbReference type="KEGG" id="ehx:EMIHUDRAFT_241813"/>
<name>A0A0D3JBB7_EMIH1</name>
<evidence type="ECO:0000256" key="1">
    <source>
        <dbReference type="SAM" id="MobiDB-lite"/>
    </source>
</evidence>
<evidence type="ECO:0008006" key="4">
    <source>
        <dbReference type="Google" id="ProtNLM"/>
    </source>
</evidence>
<reference evidence="2" key="2">
    <citation type="submission" date="2024-10" db="UniProtKB">
        <authorList>
            <consortium name="EnsemblProtists"/>
        </authorList>
    </citation>
    <scope>IDENTIFICATION</scope>
</reference>
<evidence type="ECO:0000313" key="3">
    <source>
        <dbReference type="Proteomes" id="UP000013827"/>
    </source>
</evidence>
<proteinExistence type="predicted"/>
<dbReference type="PaxDb" id="2903-EOD20802"/>
<dbReference type="InterPro" id="IPR027483">
    <property type="entry name" value="PInositol-4-P-4/5-kinase_C_sf"/>
</dbReference>
<reference evidence="3" key="1">
    <citation type="journal article" date="2013" name="Nature">
        <title>Pan genome of the phytoplankton Emiliania underpins its global distribution.</title>
        <authorList>
            <person name="Read B.A."/>
            <person name="Kegel J."/>
            <person name="Klute M.J."/>
            <person name="Kuo A."/>
            <person name="Lefebvre S.C."/>
            <person name="Maumus F."/>
            <person name="Mayer C."/>
            <person name="Miller J."/>
            <person name="Monier A."/>
            <person name="Salamov A."/>
            <person name="Young J."/>
            <person name="Aguilar M."/>
            <person name="Claverie J.M."/>
            <person name="Frickenhaus S."/>
            <person name="Gonzalez K."/>
            <person name="Herman E.K."/>
            <person name="Lin Y.C."/>
            <person name="Napier J."/>
            <person name="Ogata H."/>
            <person name="Sarno A.F."/>
            <person name="Shmutz J."/>
            <person name="Schroeder D."/>
            <person name="de Vargas C."/>
            <person name="Verret F."/>
            <person name="von Dassow P."/>
            <person name="Valentin K."/>
            <person name="Van de Peer Y."/>
            <person name="Wheeler G."/>
            <person name="Dacks J.B."/>
            <person name="Delwiche C.F."/>
            <person name="Dyhrman S.T."/>
            <person name="Glockner G."/>
            <person name="John U."/>
            <person name="Richards T."/>
            <person name="Worden A.Z."/>
            <person name="Zhang X."/>
            <person name="Grigoriev I.V."/>
            <person name="Allen A.E."/>
            <person name="Bidle K."/>
            <person name="Borodovsky M."/>
            <person name="Bowler C."/>
            <person name="Brownlee C."/>
            <person name="Cock J.M."/>
            <person name="Elias M."/>
            <person name="Gladyshev V.N."/>
            <person name="Groth M."/>
            <person name="Guda C."/>
            <person name="Hadaegh A."/>
            <person name="Iglesias-Rodriguez M.D."/>
            <person name="Jenkins J."/>
            <person name="Jones B.M."/>
            <person name="Lawson T."/>
            <person name="Leese F."/>
            <person name="Lindquist E."/>
            <person name="Lobanov A."/>
            <person name="Lomsadze A."/>
            <person name="Malik S.B."/>
            <person name="Marsh M.E."/>
            <person name="Mackinder L."/>
            <person name="Mock T."/>
            <person name="Mueller-Roeber B."/>
            <person name="Pagarete A."/>
            <person name="Parker M."/>
            <person name="Probert I."/>
            <person name="Quesneville H."/>
            <person name="Raines C."/>
            <person name="Rensing S.A."/>
            <person name="Riano-Pachon D.M."/>
            <person name="Richier S."/>
            <person name="Rokitta S."/>
            <person name="Shiraiwa Y."/>
            <person name="Soanes D.M."/>
            <person name="van der Giezen M."/>
            <person name="Wahlund T.M."/>
            <person name="Williams B."/>
            <person name="Wilson W."/>
            <person name="Wolfe G."/>
            <person name="Wurch L.L."/>
        </authorList>
    </citation>
    <scope>NUCLEOTIDE SEQUENCE</scope>
</reference>
<accession>A0A0D3JBB7</accession>
<keyword evidence="3" id="KW-1185">Reference proteome</keyword>
<dbReference type="HOGENOM" id="CLU_1491715_0_0_1"/>
<organism evidence="2 3">
    <name type="scientific">Emiliania huxleyi (strain CCMP1516)</name>
    <dbReference type="NCBI Taxonomy" id="280463"/>
    <lineage>
        <taxon>Eukaryota</taxon>
        <taxon>Haptista</taxon>
        <taxon>Haptophyta</taxon>
        <taxon>Prymnesiophyceae</taxon>
        <taxon>Isochrysidales</taxon>
        <taxon>Noelaerhabdaceae</taxon>
        <taxon>Emiliania</taxon>
    </lineage>
</organism>
<dbReference type="SUPFAM" id="SSF56104">
    <property type="entry name" value="SAICAR synthase-like"/>
    <property type="match status" value="1"/>
</dbReference>
<dbReference type="GeneID" id="17266332"/>
<dbReference type="RefSeq" id="XP_005773231.1">
    <property type="nucleotide sequence ID" value="XM_005773174.1"/>
</dbReference>
<protein>
    <recommendedName>
        <fullName evidence="4">PIPK domain-containing protein</fullName>
    </recommendedName>
</protein>
<feature type="region of interest" description="Disordered" evidence="1">
    <location>
        <begin position="148"/>
        <end position="181"/>
    </location>
</feature>
<evidence type="ECO:0000313" key="2">
    <source>
        <dbReference type="EnsemblProtists" id="EOD20802"/>
    </source>
</evidence>
<dbReference type="Gene3D" id="3.30.810.10">
    <property type="entry name" value="2-Layer Sandwich"/>
    <property type="match status" value="1"/>
</dbReference>
<dbReference type="Proteomes" id="UP000013827">
    <property type="component" value="Unassembled WGS sequence"/>
</dbReference>
<sequence length="181" mass="19138">MSVEVSEGDKAALAEMVAADAAFLAEQGALGPAPHPPARGLVNSTGALDYSLLVGIHRVDGSGGRLAALLEQGGVASTDRQCVYFFGIIDVLERHSLRWKYADRFCTFIASEARIEGEHADHLRRISELEQSLVRARHDAAAAIARATGAAELPRPPEAERPPEVAPPSTPPRRLGAEGAG</sequence>
<dbReference type="EnsemblProtists" id="EOD20802">
    <property type="protein sequence ID" value="EOD20802"/>
    <property type="gene ID" value="EMIHUDRAFT_241813"/>
</dbReference>
<dbReference type="AlphaFoldDB" id="A0A0D3JBB7"/>